<name>A0A0L8IYG9_PSESX</name>
<evidence type="ECO:0000256" key="1">
    <source>
        <dbReference type="ARBA" id="ARBA00007177"/>
    </source>
</evidence>
<comment type="similarity">
    <text evidence="1 4">Belongs to the UreD family.</text>
</comment>
<reference evidence="5 6" key="1">
    <citation type="submission" date="2015-09" db="EMBL/GenBank/DDBJ databases">
        <title>Genome announcement of multiple Pseudomonas syringae strains.</title>
        <authorList>
            <person name="Thakur S."/>
            <person name="Wang P.W."/>
            <person name="Gong Y."/>
            <person name="Weir B.S."/>
            <person name="Guttman D.S."/>
        </authorList>
    </citation>
    <scope>NUCLEOTIDE SEQUENCE [LARGE SCALE GENOMIC DNA]</scope>
    <source>
        <strain evidence="5 6">ICMP2802</strain>
    </source>
</reference>
<protein>
    <recommendedName>
        <fullName evidence="4">Urease accessory protein UreD</fullName>
    </recommendedName>
</protein>
<organism evidence="5 6">
    <name type="scientific">Pseudomonas syringae pv. aceris</name>
    <dbReference type="NCBI Taxonomy" id="199198"/>
    <lineage>
        <taxon>Bacteria</taxon>
        <taxon>Pseudomonadati</taxon>
        <taxon>Pseudomonadota</taxon>
        <taxon>Gammaproteobacteria</taxon>
        <taxon>Pseudomonadales</taxon>
        <taxon>Pseudomonadaceae</taxon>
        <taxon>Pseudomonas</taxon>
        <taxon>Pseudomonas syringae</taxon>
    </lineage>
</organism>
<evidence type="ECO:0000313" key="5">
    <source>
        <dbReference type="EMBL" id="KPW26682.1"/>
    </source>
</evidence>
<sequence length="285" mass="30526">MNAHQSSLPAQTKRTAHIAFSKAPSGASYVSRQEVGYPFHLGRTLTLPQDPPGMAAVYLQSCSGGLFAGEQLHLHLHAGPGTQVHVSTGAATVAHSMLEQSARQTVTLVAEADALLEYLPMATILFPQTRLHSQVNVTLHPGARVLLCDAFCLHTPHGSEGLPDFYRADLQVYSPAGKLLAGDRLAITGADLQRRLPGVSGQRQALATFMLVGQGLPIEDLKRTLREALHDVADSYQGVSALPNDCGVSVRVMSADAVALRNALHLAWACVRQQLTGLAPRVRRK</sequence>
<keyword evidence="2 4" id="KW-0996">Nickel insertion</keyword>
<evidence type="ECO:0000256" key="4">
    <source>
        <dbReference type="HAMAP-Rule" id="MF_01384"/>
    </source>
</evidence>
<proteinExistence type="inferred from homology"/>
<keyword evidence="3 4" id="KW-0143">Chaperone</keyword>
<comment type="caution">
    <text evidence="5">The sequence shown here is derived from an EMBL/GenBank/DDBJ whole genome shotgun (WGS) entry which is preliminary data.</text>
</comment>
<dbReference type="HAMAP" id="MF_01384">
    <property type="entry name" value="UreD"/>
    <property type="match status" value="1"/>
</dbReference>
<accession>A0A0L8IYG9</accession>
<evidence type="ECO:0000256" key="3">
    <source>
        <dbReference type="ARBA" id="ARBA00023186"/>
    </source>
</evidence>
<gene>
    <name evidence="4" type="primary">ureD</name>
    <name evidence="5" type="ORF">ALO91_02338</name>
</gene>
<dbReference type="AlphaFoldDB" id="A0A0L8IYG9"/>
<dbReference type="GO" id="GO:0016151">
    <property type="term" value="F:nickel cation binding"/>
    <property type="evidence" value="ECO:0007669"/>
    <property type="project" value="UniProtKB-UniRule"/>
</dbReference>
<dbReference type="PANTHER" id="PTHR33643:SF1">
    <property type="entry name" value="UREASE ACCESSORY PROTEIN D"/>
    <property type="match status" value="1"/>
</dbReference>
<dbReference type="EMBL" id="LJPM01000035">
    <property type="protein sequence ID" value="KPW26682.1"/>
    <property type="molecule type" value="Genomic_DNA"/>
</dbReference>
<comment type="function">
    <text evidence="4">Required for maturation of urease via the functional incorporation of the urease nickel metallocenter.</text>
</comment>
<dbReference type="GO" id="GO:0005737">
    <property type="term" value="C:cytoplasm"/>
    <property type="evidence" value="ECO:0007669"/>
    <property type="project" value="UniProtKB-SubCell"/>
</dbReference>
<dbReference type="Pfam" id="PF01774">
    <property type="entry name" value="UreD"/>
    <property type="match status" value="1"/>
</dbReference>
<comment type="subcellular location">
    <subcellularLocation>
        <location evidence="4">Cytoplasm</location>
    </subcellularLocation>
</comment>
<comment type="subunit">
    <text evidence="4">UreD, UreF and UreG form a complex that acts as a GTP-hydrolysis-dependent molecular chaperone, activating the urease apoprotein by helping to assemble the nickel containing metallocenter of UreC. The UreE protein probably delivers the nickel.</text>
</comment>
<keyword evidence="4" id="KW-0963">Cytoplasm</keyword>
<dbReference type="RefSeq" id="WP_003407341.1">
    <property type="nucleotide sequence ID" value="NZ_LGAR01000010.1"/>
</dbReference>
<dbReference type="Proteomes" id="UP000050297">
    <property type="component" value="Unassembled WGS sequence"/>
</dbReference>
<evidence type="ECO:0000313" key="6">
    <source>
        <dbReference type="Proteomes" id="UP000050297"/>
    </source>
</evidence>
<dbReference type="PATRIC" id="fig|199198.4.peg.4159"/>
<dbReference type="InterPro" id="IPR002669">
    <property type="entry name" value="UreD"/>
</dbReference>
<dbReference type="PANTHER" id="PTHR33643">
    <property type="entry name" value="UREASE ACCESSORY PROTEIN D"/>
    <property type="match status" value="1"/>
</dbReference>
<evidence type="ECO:0000256" key="2">
    <source>
        <dbReference type="ARBA" id="ARBA00022988"/>
    </source>
</evidence>